<evidence type="ECO:0000313" key="9">
    <source>
        <dbReference type="Proteomes" id="UP000677436"/>
    </source>
</evidence>
<feature type="domain" description="Nudix hydrolase" evidence="7">
    <location>
        <begin position="1"/>
        <end position="127"/>
    </location>
</feature>
<dbReference type="InterPro" id="IPR020084">
    <property type="entry name" value="NUDIX_hydrolase_CS"/>
</dbReference>
<name>A0A8D5ZQ99_9BACL</name>
<dbReference type="Proteomes" id="UP000677436">
    <property type="component" value="Chromosome"/>
</dbReference>
<dbReference type="RefSeq" id="WP_212773376.1">
    <property type="nucleotide sequence ID" value="NZ_AP024601.1"/>
</dbReference>
<dbReference type="EMBL" id="AP024601">
    <property type="protein sequence ID" value="BCU83118.1"/>
    <property type="molecule type" value="Genomic_DNA"/>
</dbReference>
<reference evidence="8" key="1">
    <citation type="journal article" date="2013" name="Int. J. Syst. Evol. Microbiol.">
        <title>Polycladomyces abyssicola gen. nov., sp. nov., a thermophilic filamentous bacterium isolated from hemipelagic sediment.</title>
        <authorList>
            <person name="Tsubouchi T."/>
            <person name="Shimane Y."/>
            <person name="Mori K."/>
            <person name="Usui K."/>
            <person name="Hiraki T."/>
            <person name="Tame A."/>
            <person name="Uematsu K."/>
            <person name="Maruyama T."/>
            <person name="Hatada Y."/>
        </authorList>
    </citation>
    <scope>NUCLEOTIDE SEQUENCE</scope>
    <source>
        <strain evidence="8">JIR-001</strain>
    </source>
</reference>
<gene>
    <name evidence="8" type="primary">yvcI</name>
    <name evidence="8" type="ORF">JIR001_29010</name>
</gene>
<reference evidence="8" key="2">
    <citation type="journal article" date="2021" name="Microbiol. Resour. Announc.">
        <title>Complete Genome Sequence of Polycladomyces abyssicola JIR-001T, Isolated from Hemipelagic Sediment in Deep Seawater.</title>
        <authorList>
            <person name="Tsubouchi T."/>
            <person name="Kaneko Y."/>
        </authorList>
    </citation>
    <scope>NUCLEOTIDE SEQUENCE</scope>
    <source>
        <strain evidence="8">JIR-001</strain>
    </source>
</reference>
<dbReference type="PRINTS" id="PR00502">
    <property type="entry name" value="NUDIXFAMILY"/>
</dbReference>
<dbReference type="GO" id="GO:0046872">
    <property type="term" value="F:metal ion binding"/>
    <property type="evidence" value="ECO:0007669"/>
    <property type="project" value="UniProtKB-KW"/>
</dbReference>
<dbReference type="AlphaFoldDB" id="A0A8D5ZQ99"/>
<keyword evidence="3" id="KW-0479">Metal-binding</keyword>
<keyword evidence="4 6" id="KW-0378">Hydrolase</keyword>
<comment type="similarity">
    <text evidence="2 6">Belongs to the Nudix hydrolase family.</text>
</comment>
<keyword evidence="5" id="KW-0460">Magnesium</keyword>
<organism evidence="8 9">
    <name type="scientific">Polycladomyces abyssicola</name>
    <dbReference type="NCBI Taxonomy" id="1125966"/>
    <lineage>
        <taxon>Bacteria</taxon>
        <taxon>Bacillati</taxon>
        <taxon>Bacillota</taxon>
        <taxon>Bacilli</taxon>
        <taxon>Bacillales</taxon>
        <taxon>Thermoactinomycetaceae</taxon>
        <taxon>Polycladomyces</taxon>
    </lineage>
</organism>
<dbReference type="PROSITE" id="PS00893">
    <property type="entry name" value="NUDIX_BOX"/>
    <property type="match status" value="1"/>
</dbReference>
<dbReference type="Pfam" id="PF00293">
    <property type="entry name" value="NUDIX"/>
    <property type="match status" value="1"/>
</dbReference>
<protein>
    <submittedName>
        <fullName evidence="8">Putative Nudix hydrolase YvcI</fullName>
    </submittedName>
</protein>
<evidence type="ECO:0000256" key="1">
    <source>
        <dbReference type="ARBA" id="ARBA00001946"/>
    </source>
</evidence>
<sequence>MQRVANCILRDRNRVLLLQKPRRGWWAAPGGKVEPGETLMETVQREFVEETGLTLIQPRLRGIFTICVRDGDQLVQEWMMFTFYADRYTGSLLRHTEEGILRWHPVDTISQLPTAPGDRFVFDRIASGQDLLIGRFTYTPSEELIDYTLHTETENIIA</sequence>
<dbReference type="GO" id="GO:0005737">
    <property type="term" value="C:cytoplasm"/>
    <property type="evidence" value="ECO:0007669"/>
    <property type="project" value="TreeGrafter"/>
</dbReference>
<dbReference type="PROSITE" id="PS51462">
    <property type="entry name" value="NUDIX"/>
    <property type="match status" value="1"/>
</dbReference>
<evidence type="ECO:0000256" key="6">
    <source>
        <dbReference type="RuleBase" id="RU003476"/>
    </source>
</evidence>
<dbReference type="InterPro" id="IPR000086">
    <property type="entry name" value="NUDIX_hydrolase_dom"/>
</dbReference>
<evidence type="ECO:0000259" key="7">
    <source>
        <dbReference type="PROSITE" id="PS51462"/>
    </source>
</evidence>
<comment type="cofactor">
    <cofactor evidence="1">
        <name>Mg(2+)</name>
        <dbReference type="ChEBI" id="CHEBI:18420"/>
    </cofactor>
</comment>
<keyword evidence="9" id="KW-1185">Reference proteome</keyword>
<dbReference type="SUPFAM" id="SSF55811">
    <property type="entry name" value="Nudix"/>
    <property type="match status" value="1"/>
</dbReference>
<evidence type="ECO:0000256" key="3">
    <source>
        <dbReference type="ARBA" id="ARBA00022723"/>
    </source>
</evidence>
<evidence type="ECO:0000313" key="8">
    <source>
        <dbReference type="EMBL" id="BCU83118.1"/>
    </source>
</evidence>
<evidence type="ECO:0000256" key="5">
    <source>
        <dbReference type="ARBA" id="ARBA00022842"/>
    </source>
</evidence>
<proteinExistence type="inferred from homology"/>
<dbReference type="PANTHER" id="PTHR43758">
    <property type="entry name" value="7,8-DIHYDRO-8-OXOGUANINE TRIPHOSPHATASE"/>
    <property type="match status" value="1"/>
</dbReference>
<dbReference type="InterPro" id="IPR015797">
    <property type="entry name" value="NUDIX_hydrolase-like_dom_sf"/>
</dbReference>
<accession>A0A8D5ZQ99</accession>
<dbReference type="GO" id="GO:0016818">
    <property type="term" value="F:hydrolase activity, acting on acid anhydrides, in phosphorus-containing anhydrides"/>
    <property type="evidence" value="ECO:0007669"/>
    <property type="project" value="TreeGrafter"/>
</dbReference>
<dbReference type="CDD" id="cd18886">
    <property type="entry name" value="NUDIX_MutT_Nudt1"/>
    <property type="match status" value="1"/>
</dbReference>
<dbReference type="KEGG" id="pabs:JIR001_29010"/>
<evidence type="ECO:0000256" key="4">
    <source>
        <dbReference type="ARBA" id="ARBA00022801"/>
    </source>
</evidence>
<evidence type="ECO:0000256" key="2">
    <source>
        <dbReference type="ARBA" id="ARBA00005582"/>
    </source>
</evidence>
<dbReference type="InterPro" id="IPR020476">
    <property type="entry name" value="Nudix_hydrolase"/>
</dbReference>
<dbReference type="PANTHER" id="PTHR43758:SF2">
    <property type="entry name" value="OXIDIZED PURINE NUCLEOSIDE TRIPHOSPHATE HYDROLASE"/>
    <property type="match status" value="1"/>
</dbReference>
<dbReference type="Gene3D" id="3.90.79.10">
    <property type="entry name" value="Nucleoside Triphosphate Pyrophosphohydrolase"/>
    <property type="match status" value="1"/>
</dbReference>